<keyword evidence="1" id="KW-0732">Signal</keyword>
<protein>
    <recommendedName>
        <fullName evidence="2">Neurotransmitter-gated ion-channel ligand-binding domain-containing protein</fullName>
    </recommendedName>
</protein>
<evidence type="ECO:0000259" key="2">
    <source>
        <dbReference type="Pfam" id="PF02931"/>
    </source>
</evidence>
<dbReference type="AlphaFoldDB" id="A0AAN9ARX5"/>
<dbReference type="Gene3D" id="2.70.170.10">
    <property type="entry name" value="Neurotransmitter-gated ion-channel ligand-binding domain"/>
    <property type="match status" value="1"/>
</dbReference>
<feature type="domain" description="Neurotransmitter-gated ion-channel ligand-binding" evidence="2">
    <location>
        <begin position="41"/>
        <end position="163"/>
    </location>
</feature>
<evidence type="ECO:0000313" key="4">
    <source>
        <dbReference type="Proteomes" id="UP001374579"/>
    </source>
</evidence>
<reference evidence="3 4" key="1">
    <citation type="submission" date="2024-02" db="EMBL/GenBank/DDBJ databases">
        <title>Chromosome-scale genome assembly of the rough periwinkle Littorina saxatilis.</title>
        <authorList>
            <person name="De Jode A."/>
            <person name="Faria R."/>
            <person name="Formenti G."/>
            <person name="Sims Y."/>
            <person name="Smith T.P."/>
            <person name="Tracey A."/>
            <person name="Wood J.M.D."/>
            <person name="Zagrodzka Z.B."/>
            <person name="Johannesson K."/>
            <person name="Butlin R.K."/>
            <person name="Leder E.H."/>
        </authorList>
    </citation>
    <scope>NUCLEOTIDE SEQUENCE [LARGE SCALE GENOMIC DNA]</scope>
    <source>
        <strain evidence="3">Snail1</strain>
        <tissue evidence="3">Muscle</tissue>
    </source>
</reference>
<sequence>MKGERLTAVLLLAFWAAYIKIGECQSDRSNLAEKFQEEAGQIYTTVFHKYNERVRPPDFYPNPVPVEVHASLIHIRGLDVIKQELESIMDLEIKWQDTRLAWYANKVVMITVELARVWRPSLVYLNGANPPSPLYEPKVTINSEGMITMNRREIVTTMCHTSPRNASQICDITLGFTSPQRTELFDNLTRFTVTPDFTNHRWDILAAEMDNEDDEAVRFVLELVELDPQRAGFGGKNCSGDVSYDFHSASNPVLVFSGVRHLGVVLIACLLSRVFVWKH</sequence>
<dbReference type="EMBL" id="JBAMIC010000022">
    <property type="protein sequence ID" value="KAK7092070.1"/>
    <property type="molecule type" value="Genomic_DNA"/>
</dbReference>
<dbReference type="InterPro" id="IPR006202">
    <property type="entry name" value="Neur_chan_lig-bd"/>
</dbReference>
<evidence type="ECO:0000256" key="1">
    <source>
        <dbReference type="SAM" id="SignalP"/>
    </source>
</evidence>
<comment type="caution">
    <text evidence="3">The sequence shown here is derived from an EMBL/GenBank/DDBJ whole genome shotgun (WGS) entry which is preliminary data.</text>
</comment>
<feature type="signal peptide" evidence="1">
    <location>
        <begin position="1"/>
        <end position="24"/>
    </location>
</feature>
<dbReference type="Pfam" id="PF02931">
    <property type="entry name" value="Neur_chan_LBD"/>
    <property type="match status" value="1"/>
</dbReference>
<organism evidence="3 4">
    <name type="scientific">Littorina saxatilis</name>
    <dbReference type="NCBI Taxonomy" id="31220"/>
    <lineage>
        <taxon>Eukaryota</taxon>
        <taxon>Metazoa</taxon>
        <taxon>Spiralia</taxon>
        <taxon>Lophotrochozoa</taxon>
        <taxon>Mollusca</taxon>
        <taxon>Gastropoda</taxon>
        <taxon>Caenogastropoda</taxon>
        <taxon>Littorinimorpha</taxon>
        <taxon>Littorinoidea</taxon>
        <taxon>Littorinidae</taxon>
        <taxon>Littorina</taxon>
    </lineage>
</organism>
<evidence type="ECO:0000313" key="3">
    <source>
        <dbReference type="EMBL" id="KAK7092070.1"/>
    </source>
</evidence>
<dbReference type="GO" id="GO:0016020">
    <property type="term" value="C:membrane"/>
    <property type="evidence" value="ECO:0007669"/>
    <property type="project" value="InterPro"/>
</dbReference>
<gene>
    <name evidence="3" type="ORF">V1264_009675</name>
</gene>
<keyword evidence="4" id="KW-1185">Reference proteome</keyword>
<dbReference type="GO" id="GO:0005230">
    <property type="term" value="F:extracellular ligand-gated monoatomic ion channel activity"/>
    <property type="evidence" value="ECO:0007669"/>
    <property type="project" value="InterPro"/>
</dbReference>
<dbReference type="Proteomes" id="UP001374579">
    <property type="component" value="Unassembled WGS sequence"/>
</dbReference>
<name>A0AAN9ARX5_9CAEN</name>
<accession>A0AAN9ARX5</accession>
<dbReference type="SUPFAM" id="SSF63712">
    <property type="entry name" value="Nicotinic receptor ligand binding domain-like"/>
    <property type="match status" value="1"/>
</dbReference>
<proteinExistence type="predicted"/>
<dbReference type="InterPro" id="IPR036734">
    <property type="entry name" value="Neur_chan_lig-bd_sf"/>
</dbReference>
<feature type="chain" id="PRO_5043034337" description="Neurotransmitter-gated ion-channel ligand-binding domain-containing protein" evidence="1">
    <location>
        <begin position="25"/>
        <end position="279"/>
    </location>
</feature>